<proteinExistence type="predicted"/>
<dbReference type="AlphaFoldDB" id="A0A3B0ZZM8"/>
<accession>A0A3B0ZZM8</accession>
<evidence type="ECO:0000313" key="1">
    <source>
        <dbReference type="EMBL" id="VAW86934.1"/>
    </source>
</evidence>
<organism evidence="1">
    <name type="scientific">hydrothermal vent metagenome</name>
    <dbReference type="NCBI Taxonomy" id="652676"/>
    <lineage>
        <taxon>unclassified sequences</taxon>
        <taxon>metagenomes</taxon>
        <taxon>ecological metagenomes</taxon>
    </lineage>
</organism>
<name>A0A3B0ZZM8_9ZZZZ</name>
<dbReference type="EMBL" id="UOFO01000106">
    <property type="protein sequence ID" value="VAW86934.1"/>
    <property type="molecule type" value="Genomic_DNA"/>
</dbReference>
<gene>
    <name evidence="1" type="ORF">MNBD_GAMMA16-791</name>
</gene>
<protein>
    <submittedName>
        <fullName evidence="1">Uncharacterized protein</fullName>
    </submittedName>
</protein>
<reference evidence="1" key="1">
    <citation type="submission" date="2018-06" db="EMBL/GenBank/DDBJ databases">
        <authorList>
            <person name="Zhirakovskaya E."/>
        </authorList>
    </citation>
    <scope>NUCLEOTIDE SEQUENCE</scope>
</reference>
<sequence length="98" mass="11219">MISYRFPEEKEIILHYAKLLKDSTTENIINKGEVSNSDEAAHLAKFFWLMVDQSVEDIEQGKDAVGHFDLKGWNESILETISAYLENNGYGAEWDAHI</sequence>